<dbReference type="EMBL" id="JARKIF010000032">
    <property type="protein sequence ID" value="KAJ7611698.1"/>
    <property type="molecule type" value="Genomic_DNA"/>
</dbReference>
<comment type="caution">
    <text evidence="2">The sequence shown here is derived from an EMBL/GenBank/DDBJ whole genome shotgun (WGS) entry which is preliminary data.</text>
</comment>
<dbReference type="AlphaFoldDB" id="A0AAD7FC87"/>
<evidence type="ECO:0000313" key="3">
    <source>
        <dbReference type="Proteomes" id="UP001221142"/>
    </source>
</evidence>
<protein>
    <submittedName>
        <fullName evidence="2">Uncharacterized protein</fullName>
    </submittedName>
</protein>
<name>A0AAD7FC87_9AGAR</name>
<gene>
    <name evidence="2" type="ORF">FB45DRAFT_940726</name>
</gene>
<dbReference type="Proteomes" id="UP001221142">
    <property type="component" value="Unassembled WGS sequence"/>
</dbReference>
<proteinExistence type="predicted"/>
<feature type="compositionally biased region" description="Polar residues" evidence="1">
    <location>
        <begin position="123"/>
        <end position="134"/>
    </location>
</feature>
<evidence type="ECO:0000256" key="1">
    <source>
        <dbReference type="SAM" id="MobiDB-lite"/>
    </source>
</evidence>
<accession>A0AAD7FC87</accession>
<organism evidence="2 3">
    <name type="scientific">Roridomyces roridus</name>
    <dbReference type="NCBI Taxonomy" id="1738132"/>
    <lineage>
        <taxon>Eukaryota</taxon>
        <taxon>Fungi</taxon>
        <taxon>Dikarya</taxon>
        <taxon>Basidiomycota</taxon>
        <taxon>Agaricomycotina</taxon>
        <taxon>Agaricomycetes</taxon>
        <taxon>Agaricomycetidae</taxon>
        <taxon>Agaricales</taxon>
        <taxon>Marasmiineae</taxon>
        <taxon>Mycenaceae</taxon>
        <taxon>Roridomyces</taxon>
    </lineage>
</organism>
<keyword evidence="3" id="KW-1185">Reference proteome</keyword>
<feature type="region of interest" description="Disordered" evidence="1">
    <location>
        <begin position="107"/>
        <end position="134"/>
    </location>
</feature>
<evidence type="ECO:0000313" key="2">
    <source>
        <dbReference type="EMBL" id="KAJ7611698.1"/>
    </source>
</evidence>
<reference evidence="2" key="1">
    <citation type="submission" date="2023-03" db="EMBL/GenBank/DDBJ databases">
        <title>Massive genome expansion in bonnet fungi (Mycena s.s.) driven by repeated elements and novel gene families across ecological guilds.</title>
        <authorList>
            <consortium name="Lawrence Berkeley National Laboratory"/>
            <person name="Harder C.B."/>
            <person name="Miyauchi S."/>
            <person name="Viragh M."/>
            <person name="Kuo A."/>
            <person name="Thoen E."/>
            <person name="Andreopoulos B."/>
            <person name="Lu D."/>
            <person name="Skrede I."/>
            <person name="Drula E."/>
            <person name="Henrissat B."/>
            <person name="Morin E."/>
            <person name="Kohler A."/>
            <person name="Barry K."/>
            <person name="LaButti K."/>
            <person name="Morin E."/>
            <person name="Salamov A."/>
            <person name="Lipzen A."/>
            <person name="Mereny Z."/>
            <person name="Hegedus B."/>
            <person name="Baldrian P."/>
            <person name="Stursova M."/>
            <person name="Weitz H."/>
            <person name="Taylor A."/>
            <person name="Grigoriev I.V."/>
            <person name="Nagy L.G."/>
            <person name="Martin F."/>
            <person name="Kauserud H."/>
        </authorList>
    </citation>
    <scope>NUCLEOTIDE SEQUENCE</scope>
    <source>
        <strain evidence="2">9284</strain>
    </source>
</reference>
<sequence length="335" mass="37817">MASPLAAMRQFSGGKRVDDILSRFEKLGSKVRPMVEVSEESDKDVPEDSDSDKIRELLDLMSQAEDWQREAKGQKGHLKLRGQAGCLDQVTTMLACLEEALHRTLQPKPTKDTLDSESDQDSESTVVPLSPFAQSQSNTSSRQIFDVVFMPFPVYYSMQHGKKKTRVQLPDSALCHLQRALDTLGLFFQMAVPSDLSKKQLKEFFDLEVARFFDDRQYHRNGHSRVDWVFVERLNSAGGLKEVVVEPGKYEIDYIAKRLTKNMPNYLEEDSGNKLLMIAPPISHSTTEEQLSGSIKLPGHDTLLLGHRCHVSRAVRAIHDNGELGDCHWSCPSRT</sequence>
<feature type="region of interest" description="Disordered" evidence="1">
    <location>
        <begin position="32"/>
        <end position="51"/>
    </location>
</feature>